<keyword evidence="5" id="KW-0539">Nucleus</keyword>
<keyword evidence="4" id="KW-0677">Repeat</keyword>
<dbReference type="InterPro" id="IPR045161">
    <property type="entry name" value="Utp18"/>
</dbReference>
<feature type="compositionally biased region" description="Basic residues" evidence="7">
    <location>
        <begin position="208"/>
        <end position="222"/>
    </location>
</feature>
<comment type="subcellular location">
    <subcellularLocation>
        <location evidence="1">Nucleus</location>
        <location evidence="1">Nucleolus</location>
    </subcellularLocation>
</comment>
<accession>A0A0C3FQ53</accession>
<dbReference type="Proteomes" id="UP000054166">
    <property type="component" value="Unassembled WGS sequence"/>
</dbReference>
<protein>
    <submittedName>
        <fullName evidence="8">Uncharacterized protein</fullName>
    </submittedName>
</protein>
<evidence type="ECO:0000256" key="4">
    <source>
        <dbReference type="ARBA" id="ARBA00022737"/>
    </source>
</evidence>
<evidence type="ECO:0000256" key="5">
    <source>
        <dbReference type="ARBA" id="ARBA00023242"/>
    </source>
</evidence>
<dbReference type="PANTHER" id="PTHR18359:SF0">
    <property type="entry name" value="U3 SMALL NUCLEOLAR RNA-ASSOCIATED PROTEIN 18 HOMOLOG"/>
    <property type="match status" value="1"/>
</dbReference>
<dbReference type="InParanoid" id="A0A0C3FQ53"/>
<dbReference type="Pfam" id="PF00400">
    <property type="entry name" value="WD40"/>
    <property type="match status" value="1"/>
</dbReference>
<dbReference type="GO" id="GO:0032040">
    <property type="term" value="C:small-subunit processome"/>
    <property type="evidence" value="ECO:0007669"/>
    <property type="project" value="TreeGrafter"/>
</dbReference>
<evidence type="ECO:0000256" key="3">
    <source>
        <dbReference type="ARBA" id="ARBA00022574"/>
    </source>
</evidence>
<dbReference type="SUPFAM" id="SSF50978">
    <property type="entry name" value="WD40 repeat-like"/>
    <property type="match status" value="1"/>
</dbReference>
<feature type="region of interest" description="Disordered" evidence="7">
    <location>
        <begin position="112"/>
        <end position="240"/>
    </location>
</feature>
<feature type="compositionally biased region" description="Basic residues" evidence="7">
    <location>
        <begin position="1"/>
        <end position="10"/>
    </location>
</feature>
<evidence type="ECO:0000256" key="1">
    <source>
        <dbReference type="ARBA" id="ARBA00004604"/>
    </source>
</evidence>
<dbReference type="HOGENOM" id="CLU_011055_2_0_1"/>
<sequence>MGKHSRKRQKTEKSVHELVQPLGTRVSLTDDASKDDEERRLESLLFGVPFVPSRKNKHDILIISDEDGDVEELTQGRRELENMLDTDLFYVDDGEGSASKKSIPELDVDFDISRGQNGFDEEGSDTFEKADEDDTMPPSAELIPPKGRKPPAWTDPDDTTLQVSLASDKRLRKLRDAPSDDAVGGREYERRLRRQYEKINPMPSWASKARKKLRPATSKRARSSTSSGSEAEDESEDIFPGLLSSTGGLLGAATKSKALPQGTLAIERLRDANQAAQSEGEIKALQFHPSPRVPVLMTASADRRVRLFNIDGHTNPHLQTLHIPALPLTTAHFHPSGSSVLLTGPRLFYYTYDLQSGTTQRSPRGLWGTTFNHSNPQAEDLSMEICAFNSTGEVLAVAGRRGYVHLVDWKSGAGQVVGSLKMNAGVKSLWWVEGGRGEGRELMSLSDNAEIYVWDVAERRCTRRWQDDGGFGSRIIHGDRGGKYLAIGANSGFVNVYGSDSILSSGNNQPKPLKAIGNLTTSISSLRFNHDSQLLAIASNRKKDHMRMIHLPSLTAFANWPTSSTPLGHVTSIDFSAGSEYLATGNNRGRVLLYHLKDFSAP</sequence>
<name>A0A0C3FQ53_PILCF</name>
<reference evidence="9" key="2">
    <citation type="submission" date="2015-01" db="EMBL/GenBank/DDBJ databases">
        <title>Evolutionary Origins and Diversification of the Mycorrhizal Mutualists.</title>
        <authorList>
            <consortium name="DOE Joint Genome Institute"/>
            <consortium name="Mycorrhizal Genomics Consortium"/>
            <person name="Kohler A."/>
            <person name="Kuo A."/>
            <person name="Nagy L.G."/>
            <person name="Floudas D."/>
            <person name="Copeland A."/>
            <person name="Barry K.W."/>
            <person name="Cichocki N."/>
            <person name="Veneault-Fourrey C."/>
            <person name="LaButti K."/>
            <person name="Lindquist E.A."/>
            <person name="Lipzen A."/>
            <person name="Lundell T."/>
            <person name="Morin E."/>
            <person name="Murat C."/>
            <person name="Riley R."/>
            <person name="Ohm R."/>
            <person name="Sun H."/>
            <person name="Tunlid A."/>
            <person name="Henrissat B."/>
            <person name="Grigoriev I.V."/>
            <person name="Hibbett D.S."/>
            <person name="Martin F."/>
        </authorList>
    </citation>
    <scope>NUCLEOTIDE SEQUENCE [LARGE SCALE GENOMIC DNA]</scope>
    <source>
        <strain evidence="9">F 1598</strain>
    </source>
</reference>
<evidence type="ECO:0000313" key="9">
    <source>
        <dbReference type="Proteomes" id="UP000054166"/>
    </source>
</evidence>
<reference evidence="8 9" key="1">
    <citation type="submission" date="2014-04" db="EMBL/GenBank/DDBJ databases">
        <authorList>
            <consortium name="DOE Joint Genome Institute"/>
            <person name="Kuo A."/>
            <person name="Tarkka M."/>
            <person name="Buscot F."/>
            <person name="Kohler A."/>
            <person name="Nagy L.G."/>
            <person name="Floudas D."/>
            <person name="Copeland A."/>
            <person name="Barry K.W."/>
            <person name="Cichocki N."/>
            <person name="Veneault-Fourrey C."/>
            <person name="LaButti K."/>
            <person name="Lindquist E.A."/>
            <person name="Lipzen A."/>
            <person name="Lundell T."/>
            <person name="Morin E."/>
            <person name="Murat C."/>
            <person name="Sun H."/>
            <person name="Tunlid A."/>
            <person name="Henrissat B."/>
            <person name="Grigoriev I.V."/>
            <person name="Hibbett D.S."/>
            <person name="Martin F."/>
            <person name="Nordberg H.P."/>
            <person name="Cantor M.N."/>
            <person name="Hua S.X."/>
        </authorList>
    </citation>
    <scope>NUCLEOTIDE SEQUENCE [LARGE SCALE GENOMIC DNA]</scope>
    <source>
        <strain evidence="8 9">F 1598</strain>
    </source>
</reference>
<dbReference type="InterPro" id="IPR015943">
    <property type="entry name" value="WD40/YVTN_repeat-like_dom_sf"/>
</dbReference>
<dbReference type="EMBL" id="KN832997">
    <property type="protein sequence ID" value="KIM81849.1"/>
    <property type="molecule type" value="Genomic_DNA"/>
</dbReference>
<dbReference type="InterPro" id="IPR001680">
    <property type="entry name" value="WD40_rpt"/>
</dbReference>
<dbReference type="FunCoup" id="A0A0C3FQ53">
    <property type="interactions" value="714"/>
</dbReference>
<dbReference type="AlphaFoldDB" id="A0A0C3FQ53"/>
<organism evidence="8 9">
    <name type="scientific">Piloderma croceum (strain F 1598)</name>
    <dbReference type="NCBI Taxonomy" id="765440"/>
    <lineage>
        <taxon>Eukaryota</taxon>
        <taxon>Fungi</taxon>
        <taxon>Dikarya</taxon>
        <taxon>Basidiomycota</taxon>
        <taxon>Agaricomycotina</taxon>
        <taxon>Agaricomycetes</taxon>
        <taxon>Agaricomycetidae</taxon>
        <taxon>Atheliales</taxon>
        <taxon>Atheliaceae</taxon>
        <taxon>Piloderma</taxon>
    </lineage>
</organism>
<evidence type="ECO:0000313" key="8">
    <source>
        <dbReference type="EMBL" id="KIM81849.1"/>
    </source>
</evidence>
<gene>
    <name evidence="8" type="ORF">PILCRDRAFT_821208</name>
</gene>
<dbReference type="STRING" id="765440.A0A0C3FQ53"/>
<dbReference type="GO" id="GO:0006364">
    <property type="term" value="P:rRNA processing"/>
    <property type="evidence" value="ECO:0007669"/>
    <property type="project" value="UniProtKB-KW"/>
</dbReference>
<evidence type="ECO:0000256" key="6">
    <source>
        <dbReference type="ARBA" id="ARBA00025767"/>
    </source>
</evidence>
<feature type="compositionally biased region" description="Acidic residues" evidence="7">
    <location>
        <begin position="119"/>
        <end position="135"/>
    </location>
</feature>
<keyword evidence="2" id="KW-0698">rRNA processing</keyword>
<evidence type="ECO:0000256" key="2">
    <source>
        <dbReference type="ARBA" id="ARBA00022552"/>
    </source>
</evidence>
<keyword evidence="3" id="KW-0853">WD repeat</keyword>
<comment type="similarity">
    <text evidence="6">Belongs to the WD repeat UTP18 family.</text>
</comment>
<proteinExistence type="inferred from homology"/>
<feature type="region of interest" description="Disordered" evidence="7">
    <location>
        <begin position="1"/>
        <end position="34"/>
    </location>
</feature>
<dbReference type="OrthoDB" id="1935146at2759"/>
<evidence type="ECO:0000256" key="7">
    <source>
        <dbReference type="SAM" id="MobiDB-lite"/>
    </source>
</evidence>
<feature type="compositionally biased region" description="Basic and acidic residues" evidence="7">
    <location>
        <begin position="174"/>
        <end position="197"/>
    </location>
</feature>
<dbReference type="GO" id="GO:0034388">
    <property type="term" value="C:Pwp2p-containing subcomplex of 90S preribosome"/>
    <property type="evidence" value="ECO:0007669"/>
    <property type="project" value="TreeGrafter"/>
</dbReference>
<dbReference type="InterPro" id="IPR036322">
    <property type="entry name" value="WD40_repeat_dom_sf"/>
</dbReference>
<keyword evidence="9" id="KW-1185">Reference proteome</keyword>
<dbReference type="Gene3D" id="2.130.10.10">
    <property type="entry name" value="YVTN repeat-like/Quinoprotein amine dehydrogenase"/>
    <property type="match status" value="1"/>
</dbReference>
<dbReference type="PANTHER" id="PTHR18359">
    <property type="entry name" value="WD-REPEAT PROTEIN-RELATED"/>
    <property type="match status" value="1"/>
</dbReference>
<dbReference type="SMART" id="SM00320">
    <property type="entry name" value="WD40"/>
    <property type="match status" value="5"/>
</dbReference>